<comment type="caution">
    <text evidence="1">The sequence shown here is derived from an EMBL/GenBank/DDBJ whole genome shotgun (WGS) entry which is preliminary data.</text>
</comment>
<dbReference type="Proteomes" id="UP000215596">
    <property type="component" value="Unassembled WGS sequence"/>
</dbReference>
<name>A0A268EKQ7_9BACL</name>
<gene>
    <name evidence="1" type="ORF">CHH67_19740</name>
</gene>
<dbReference type="EMBL" id="NPBY01000063">
    <property type="protein sequence ID" value="PAD73710.1"/>
    <property type="molecule type" value="Genomic_DNA"/>
</dbReference>
<protein>
    <submittedName>
        <fullName evidence="1">DUF3277 domain-containing protein</fullName>
    </submittedName>
</protein>
<dbReference type="OrthoDB" id="2601963at2"/>
<dbReference type="NCBIfam" id="NF047581">
    <property type="entry name" value="gp105_phage_fam"/>
    <property type="match status" value="1"/>
</dbReference>
<organism evidence="1 2">
    <name type="scientific">Paenibacillus campinasensis</name>
    <dbReference type="NCBI Taxonomy" id="66347"/>
    <lineage>
        <taxon>Bacteria</taxon>
        <taxon>Bacillati</taxon>
        <taxon>Bacillota</taxon>
        <taxon>Bacilli</taxon>
        <taxon>Bacillales</taxon>
        <taxon>Paenibacillaceae</taxon>
        <taxon>Paenibacillus</taxon>
    </lineage>
</organism>
<proteinExistence type="predicted"/>
<accession>A0A268EKQ7</accession>
<dbReference type="AlphaFoldDB" id="A0A268EKQ7"/>
<evidence type="ECO:0000313" key="2">
    <source>
        <dbReference type="Proteomes" id="UP000215596"/>
    </source>
</evidence>
<dbReference type="InterPro" id="IPR021695">
    <property type="entry name" value="Phage_KPP10_Orf10"/>
</dbReference>
<reference evidence="1 2" key="1">
    <citation type="submission" date="2017-07" db="EMBL/GenBank/DDBJ databases">
        <title>Isolation and whole genome analysis of endospore-forming bacteria from heroin.</title>
        <authorList>
            <person name="Kalinowski J."/>
            <person name="Ahrens B."/>
            <person name="Al-Dilaimi A."/>
            <person name="Winkler A."/>
            <person name="Wibberg D."/>
            <person name="Schleenbecker U."/>
            <person name="Ruckert C."/>
            <person name="Wolfel R."/>
            <person name="Grass G."/>
        </authorList>
    </citation>
    <scope>NUCLEOTIDE SEQUENCE [LARGE SCALE GENOMIC DNA]</scope>
    <source>
        <strain evidence="1 2">7537-G1</strain>
    </source>
</reference>
<evidence type="ECO:0000313" key="1">
    <source>
        <dbReference type="EMBL" id="PAD73710.1"/>
    </source>
</evidence>
<sequence>MVNGVYLTGFGEDMAEFEKDEDGYETKVGAQGDVVRAKINNPLATLSITLLATSPQVSMLDKLAVSGELVPVSVIYNGEPKETITVTEAYIKKPAARSYGTEAGDREYEVQCLDADIS</sequence>